<sequence>MKKLTLLALGIMFAPITVEALNPAQPLSKAPPMSIFQEWAKPIDPFEIAPKVWYVGTKNLTSILLTTDHGHILIDAGLNESALQIKKNIETIGFDVKDIKYILNSHARLDQAGGIALLKELSGAKVVSNKINAQQLKLGGAEDFALGDALLFPPVDTDIELLDNESFVVGNIVITALFTPGHLPGSTSWKITLKNDDVLIYADSLATPDYFLKNNLNYPEIVEDLKYSQNILANQKVDIFIASKGDRFNLVNKLNKLTNGDKFAFYDSEGLKEYIEKSKLSLIKQLEE</sequence>
<dbReference type="NCBIfam" id="NF033105">
    <property type="entry name" value="bla_subclass_B3"/>
    <property type="match status" value="1"/>
</dbReference>
<dbReference type="Gene3D" id="3.60.15.10">
    <property type="entry name" value="Ribonuclease Z/Hydroxyacylglutathione hydrolase-like"/>
    <property type="match status" value="1"/>
</dbReference>
<dbReference type="AlphaFoldDB" id="A0AAJ3LTN7"/>
<reference evidence="3 4" key="1">
    <citation type="submission" date="2016-04" db="EMBL/GenBank/DDBJ databases">
        <title>ATOL: Assembling a taxonomically balanced genome-scale reconstruction of the evolutionary history of the Enterobacteriaceae.</title>
        <authorList>
            <person name="Plunkett G.III."/>
            <person name="Neeno-Eckwall E.C."/>
            <person name="Glasner J.D."/>
            <person name="Perna N.T."/>
        </authorList>
    </citation>
    <scope>NUCLEOTIDE SEQUENCE [LARGE SCALE GENOMIC DNA]</scope>
    <source>
        <strain evidence="3 4">ATCC 700826</strain>
    </source>
</reference>
<evidence type="ECO:0000313" key="3">
    <source>
        <dbReference type="EMBL" id="OAT46897.1"/>
    </source>
</evidence>
<comment type="caution">
    <text evidence="3">The sequence shown here is derived from an EMBL/GenBank/DDBJ whole genome shotgun (WGS) entry which is preliminary data.</text>
</comment>
<evidence type="ECO:0000256" key="1">
    <source>
        <dbReference type="SAM" id="SignalP"/>
    </source>
</evidence>
<dbReference type="SUPFAM" id="SSF56281">
    <property type="entry name" value="Metallo-hydrolase/oxidoreductase"/>
    <property type="match status" value="1"/>
</dbReference>
<keyword evidence="3" id="KW-0378">Hydrolase</keyword>
<gene>
    <name evidence="3" type="ORF">M997_1895</name>
</gene>
<dbReference type="NCBIfam" id="NF012229">
    <property type="entry name" value="bla_class_B_core"/>
    <property type="match status" value="1"/>
</dbReference>
<dbReference type="EC" id="3.-.-.-" evidence="3"/>
<feature type="signal peptide" evidence="1">
    <location>
        <begin position="1"/>
        <end position="20"/>
    </location>
</feature>
<dbReference type="PANTHER" id="PTHR42773:SF1">
    <property type="entry name" value="METALLO-BETA-LACTAMASE FAMILY PROTEIN"/>
    <property type="match status" value="1"/>
</dbReference>
<keyword evidence="1" id="KW-0732">Signal</keyword>
<dbReference type="Pfam" id="PF00753">
    <property type="entry name" value="Lactamase_B"/>
    <property type="match status" value="1"/>
</dbReference>
<dbReference type="SMART" id="SM00849">
    <property type="entry name" value="Lactamase_B"/>
    <property type="match status" value="1"/>
</dbReference>
<feature type="domain" description="Metallo-beta-lactamase" evidence="2">
    <location>
        <begin position="59"/>
        <end position="244"/>
    </location>
</feature>
<protein>
    <submittedName>
        <fullName evidence="3">Beta-lactamase</fullName>
        <ecNumber evidence="3">3.-.-.-</ecNumber>
    </submittedName>
</protein>
<dbReference type="NCBIfam" id="NF000405">
    <property type="entry name" value="HARLDQ_not_B3"/>
    <property type="match status" value="1"/>
</dbReference>
<name>A0AAJ3LTN7_PROHU</name>
<keyword evidence="4" id="KW-1185">Reference proteome</keyword>
<feature type="chain" id="PRO_5042485332" evidence="1">
    <location>
        <begin position="21"/>
        <end position="288"/>
    </location>
</feature>
<dbReference type="Proteomes" id="UP000078250">
    <property type="component" value="Unassembled WGS sequence"/>
</dbReference>
<dbReference type="EMBL" id="LXEV01000022">
    <property type="protein sequence ID" value="OAT46897.1"/>
    <property type="molecule type" value="Genomic_DNA"/>
</dbReference>
<dbReference type="InterPro" id="IPR036866">
    <property type="entry name" value="RibonucZ/Hydroxyglut_hydro"/>
</dbReference>
<organism evidence="3 4">
    <name type="scientific">Proteus hauseri ATCC 700826</name>
    <dbReference type="NCBI Taxonomy" id="1354271"/>
    <lineage>
        <taxon>Bacteria</taxon>
        <taxon>Pseudomonadati</taxon>
        <taxon>Pseudomonadota</taxon>
        <taxon>Gammaproteobacteria</taxon>
        <taxon>Enterobacterales</taxon>
        <taxon>Morganellaceae</taxon>
        <taxon>Proteus</taxon>
    </lineage>
</organism>
<evidence type="ECO:0000259" key="2">
    <source>
        <dbReference type="SMART" id="SM00849"/>
    </source>
</evidence>
<dbReference type="GO" id="GO:0016787">
    <property type="term" value="F:hydrolase activity"/>
    <property type="evidence" value="ECO:0007669"/>
    <property type="project" value="UniProtKB-KW"/>
</dbReference>
<evidence type="ECO:0000313" key="4">
    <source>
        <dbReference type="Proteomes" id="UP000078250"/>
    </source>
</evidence>
<dbReference type="PANTHER" id="PTHR42773">
    <property type="entry name" value="METALLO-BETA-LACTAMASE-RELATED"/>
    <property type="match status" value="1"/>
</dbReference>
<proteinExistence type="predicted"/>
<dbReference type="InterPro" id="IPR001279">
    <property type="entry name" value="Metallo-B-lactamas"/>
</dbReference>
<dbReference type="RefSeq" id="WP_064719878.1">
    <property type="nucleotide sequence ID" value="NZ_LXEV01000022.1"/>
</dbReference>
<accession>A0AAJ3LTN7</accession>